<dbReference type="AlphaFoldDB" id="A0A7V9YZS2"/>
<evidence type="ECO:0000313" key="2">
    <source>
        <dbReference type="Proteomes" id="UP000580891"/>
    </source>
</evidence>
<dbReference type="EMBL" id="JACDUU010000003">
    <property type="protein sequence ID" value="MBA2871295.1"/>
    <property type="molecule type" value="Genomic_DNA"/>
</dbReference>
<organism evidence="1 2">
    <name type="scientific">[Anoxybacillus] calidus</name>
    <dbReference type="NCBI Taxonomy" id="575178"/>
    <lineage>
        <taxon>Bacteria</taxon>
        <taxon>Bacillati</taxon>
        <taxon>Bacillota</taxon>
        <taxon>Bacilli</taxon>
        <taxon>Bacillales</taxon>
        <taxon>Anoxybacillaceae</taxon>
        <taxon>Paranoxybacillus</taxon>
    </lineage>
</organism>
<gene>
    <name evidence="1" type="ORF">HNQ85_001565</name>
</gene>
<accession>A0A7V9YZS2</accession>
<reference evidence="1 2" key="1">
    <citation type="submission" date="2020-07" db="EMBL/GenBank/DDBJ databases">
        <title>Genomic Encyclopedia of Type Strains, Phase IV (KMG-IV): sequencing the most valuable type-strain genomes for metagenomic binning, comparative biology and taxonomic classification.</title>
        <authorList>
            <person name="Goeker M."/>
        </authorList>
    </citation>
    <scope>NUCLEOTIDE SEQUENCE [LARGE SCALE GENOMIC DNA]</scope>
    <source>
        <strain evidence="1 2">DSM 25220</strain>
    </source>
</reference>
<protein>
    <submittedName>
        <fullName evidence="1">Uncharacterized protein</fullName>
    </submittedName>
</protein>
<evidence type="ECO:0000313" key="1">
    <source>
        <dbReference type="EMBL" id="MBA2871295.1"/>
    </source>
</evidence>
<comment type="caution">
    <text evidence="1">The sequence shown here is derived from an EMBL/GenBank/DDBJ whole genome shotgun (WGS) entry which is preliminary data.</text>
</comment>
<proteinExistence type="predicted"/>
<name>A0A7V9YZS2_9BACL</name>
<sequence>MEPEMTVSTDGKYIFNHAGTIFRATTLKSTNMTYVTTIDPFSAIAFDPAQGVFYTSDADFVTMYDSTSFEILNSWFVDGYVDKLFVRNGKVIMLTTEMPYENDVEVQSVQIFDPNENE</sequence>
<dbReference type="RefSeq" id="WP_181537136.1">
    <property type="nucleotide sequence ID" value="NZ_JACDUU010000003.1"/>
</dbReference>
<dbReference type="Proteomes" id="UP000580891">
    <property type="component" value="Unassembled WGS sequence"/>
</dbReference>
<keyword evidence="2" id="KW-1185">Reference proteome</keyword>